<name>B4LPI2_DROVI</name>
<protein>
    <submittedName>
        <fullName evidence="5">Uncharacterized protein, isoform A</fullName>
    </submittedName>
    <submittedName>
        <fullName evidence="6">Uncharacterized protein, isoform B</fullName>
    </submittedName>
    <submittedName>
        <fullName evidence="7">Uncharacterized protein, isoform C</fullName>
    </submittedName>
</protein>
<dbReference type="FunFam" id="1.25.40.20:FF:000524">
    <property type="entry name" value="Ankyrin repeat domain 6b"/>
    <property type="match status" value="1"/>
</dbReference>
<feature type="region of interest" description="Disordered" evidence="4">
    <location>
        <begin position="231"/>
        <end position="262"/>
    </location>
</feature>
<dbReference type="PANTHER" id="PTHR24198:SF165">
    <property type="entry name" value="ANKYRIN REPEAT-CONTAINING PROTEIN-RELATED"/>
    <property type="match status" value="1"/>
</dbReference>
<evidence type="ECO:0000313" key="5">
    <source>
        <dbReference type="EMBL" id="EDW61241.1"/>
    </source>
</evidence>
<feature type="compositionally biased region" description="Polar residues" evidence="4">
    <location>
        <begin position="533"/>
        <end position="548"/>
    </location>
</feature>
<keyword evidence="1" id="KW-0677">Repeat</keyword>
<gene>
    <name evidence="5" type="primary">Dvir\GJ20405</name>
    <name evidence="5" type="ORF">Dvir_GJ20405</name>
</gene>
<dbReference type="Proteomes" id="UP000008792">
    <property type="component" value="Unassembled WGS sequence"/>
</dbReference>
<dbReference type="SUPFAM" id="SSF48403">
    <property type="entry name" value="Ankyrin repeat"/>
    <property type="match status" value="1"/>
</dbReference>
<reference evidence="5" key="2">
    <citation type="journal article" date="2008" name="Bioinformatics">
        <title>Assembly reconciliation.</title>
        <authorList>
            <person name="Zimin A.V."/>
            <person name="Smith D.R."/>
            <person name="Sutton G."/>
            <person name="Yorke J.A."/>
        </authorList>
    </citation>
    <scope>NUCLEOTIDE SEQUENCE</scope>
    <source>
        <strain evidence="5">TSC#15010-1051.87</strain>
    </source>
</reference>
<dbReference type="InterPro" id="IPR002110">
    <property type="entry name" value="Ankyrin_rpt"/>
</dbReference>
<dbReference type="Gene3D" id="1.25.40.20">
    <property type="entry name" value="Ankyrin repeat-containing domain"/>
    <property type="match status" value="3"/>
</dbReference>
<dbReference type="EMBL" id="CH940648">
    <property type="protein sequence ID" value="EDW61241.1"/>
    <property type="molecule type" value="Genomic_DNA"/>
</dbReference>
<dbReference type="Pfam" id="PF12796">
    <property type="entry name" value="Ank_2"/>
    <property type="match status" value="2"/>
</dbReference>
<feature type="region of interest" description="Disordered" evidence="4">
    <location>
        <begin position="576"/>
        <end position="596"/>
    </location>
</feature>
<feature type="repeat" description="ANK" evidence="3">
    <location>
        <begin position="20"/>
        <end position="52"/>
    </location>
</feature>
<accession>B4LPI2</accession>
<sequence>MDHNLKQEALPNAISGHDSRNWTALHEAVAAGDDKRVQILLSSSADRLARESSQGNTALHEAASRGLSRCVKLLCAPPPTKPHQKEKSRLKARVANTIEALHNSTLNIINNEGLSALHLAAQNGHNQSSRELLMAGADPDVQNKYGDTALHTACRYGHAGVTRILLSALCDPNKTNLNGDTALHITCAMGRRKLTRILLEADARLNVKNAQGDTPQSIAIRKNYREINEILSTPKRIRNRKEKPKEHEKSVPAQDKDKDSADNAINWSPYGCHYFPDPRSFPSPKLETLPKEPLKQGEQYFLDLAGHIHKGPVSVGNTCYCGPFFRHIENKLNCNRKSLKKYVHKTKERLGHKVQALAIKTNDQIEQLTRTMIEDRIRCESKRQYLNEYLRRGEPFRSTFDNPAKSQRVERTLSRCRSLDLLESNFENGKMSNSKSVDILEKENQTVVDVVYHPHSNDVPVESDSRSNSSTGIPENCNDVMASAVSAAQEELKQSKLDELKQDFLKVSERLGDLLEKTTLIMERDNEQDSKRQLCSLSPEQSNPSMYSPENPCLLLENKENGNSPSYDEYTNVQRRYPNSSETSNPSQNSNSWEFETTPPGGQKYYHCIGRGENMLNTVIKALRKDGVFTDNRKDDVAFNQNADRICGDKLLYKEQAHETPSPSCSTDAVFHARQSRIGCSKSISNLMKRQPLCLEDNYLANPTPFNSNPISFAEGDIADHPSGLPIRQSSNDAVGKVEIKNSEIKYLKKSNTGQVKDMVAQLQDKIDSTVQFDNDVTLSTDSQHSNIMTPHLNNSLYSISTHGGAPQLPLQNPSSLYTAHMRKPRQFGVAERQIPKDAYFHDLPHRSQNMQRTQQTYAGDIGNAMFAGGYTGQQEFDAPSSSLTLRIQSHDHEPLHKEYQCTLQAPNVVDNNQLQYLQGNLVQNVSSIRSHSMMFRNQLPHNVLNGDVDIDVDEIASVGLYNNVSSLV</sequence>
<dbReference type="EMBL" id="CH940648">
    <property type="protein sequence ID" value="KRF79871.1"/>
    <property type="molecule type" value="Genomic_DNA"/>
</dbReference>
<evidence type="ECO:0000313" key="6">
    <source>
        <dbReference type="EMBL" id="KRF79871.1"/>
    </source>
</evidence>
<dbReference type="SMART" id="SM00248">
    <property type="entry name" value="ANK"/>
    <property type="match status" value="5"/>
</dbReference>
<evidence type="ECO:0000256" key="1">
    <source>
        <dbReference type="ARBA" id="ARBA00022737"/>
    </source>
</evidence>
<dbReference type="InParanoid" id="B4LPI2"/>
<dbReference type="SMR" id="B4LPI2"/>
<dbReference type="EMBL" id="CH940648">
    <property type="protein sequence ID" value="KRF79872.1"/>
    <property type="molecule type" value="Genomic_DNA"/>
</dbReference>
<evidence type="ECO:0000313" key="8">
    <source>
        <dbReference type="Proteomes" id="UP000008792"/>
    </source>
</evidence>
<dbReference type="PROSITE" id="PS50088">
    <property type="entry name" value="ANK_REPEAT"/>
    <property type="match status" value="4"/>
</dbReference>
<dbReference type="PANTHER" id="PTHR24198">
    <property type="entry name" value="ANKYRIN REPEAT AND PROTEIN KINASE DOMAIN-CONTAINING PROTEIN"/>
    <property type="match status" value="1"/>
</dbReference>
<feature type="repeat" description="ANK" evidence="3">
    <location>
        <begin position="145"/>
        <end position="177"/>
    </location>
</feature>
<reference evidence="5 8" key="1">
    <citation type="journal article" date="2007" name="Nature">
        <title>Evolution of genes and genomes on the Drosophila phylogeny.</title>
        <authorList>
            <consortium name="Drosophila 12 Genomes Consortium"/>
            <person name="Clark A.G."/>
            <person name="Eisen M.B."/>
            <person name="Smith D.R."/>
            <person name="Bergman C.M."/>
            <person name="Oliver B."/>
            <person name="Markow T.A."/>
            <person name="Kaufman T.C."/>
            <person name="Kellis M."/>
            <person name="Gelbart W."/>
            <person name="Iyer V.N."/>
            <person name="Pollard D.A."/>
            <person name="Sackton T.B."/>
            <person name="Larracuente A.M."/>
            <person name="Singh N.D."/>
            <person name="Abad J.P."/>
            <person name="Abt D.N."/>
            <person name="Adryan B."/>
            <person name="Aguade M."/>
            <person name="Akashi H."/>
            <person name="Anderson W.W."/>
            <person name="Aquadro C.F."/>
            <person name="Ardell D.H."/>
            <person name="Arguello R."/>
            <person name="Artieri C.G."/>
            <person name="Barbash D.A."/>
            <person name="Barker D."/>
            <person name="Barsanti P."/>
            <person name="Batterham P."/>
            <person name="Batzoglou S."/>
            <person name="Begun D."/>
            <person name="Bhutkar A."/>
            <person name="Blanco E."/>
            <person name="Bosak S.A."/>
            <person name="Bradley R.K."/>
            <person name="Brand A.D."/>
            <person name="Brent M.R."/>
            <person name="Brooks A.N."/>
            <person name="Brown R.H."/>
            <person name="Butlin R.K."/>
            <person name="Caggese C."/>
            <person name="Calvi B.R."/>
            <person name="Bernardo de Carvalho A."/>
            <person name="Caspi A."/>
            <person name="Castrezana S."/>
            <person name="Celniker S.E."/>
            <person name="Chang J.L."/>
            <person name="Chapple C."/>
            <person name="Chatterji S."/>
            <person name="Chinwalla A."/>
            <person name="Civetta A."/>
            <person name="Clifton S.W."/>
            <person name="Comeron J.M."/>
            <person name="Costello J.C."/>
            <person name="Coyne J.A."/>
            <person name="Daub J."/>
            <person name="David R.G."/>
            <person name="Delcher A.L."/>
            <person name="Delehaunty K."/>
            <person name="Do C.B."/>
            <person name="Ebling H."/>
            <person name="Edwards K."/>
            <person name="Eickbush T."/>
            <person name="Evans J.D."/>
            <person name="Filipski A."/>
            <person name="Findeiss S."/>
            <person name="Freyhult E."/>
            <person name="Fulton L."/>
            <person name="Fulton R."/>
            <person name="Garcia A.C."/>
            <person name="Gardiner A."/>
            <person name="Garfield D.A."/>
            <person name="Garvin B.E."/>
            <person name="Gibson G."/>
            <person name="Gilbert D."/>
            <person name="Gnerre S."/>
            <person name="Godfrey J."/>
            <person name="Good R."/>
            <person name="Gotea V."/>
            <person name="Gravely B."/>
            <person name="Greenberg A.J."/>
            <person name="Griffiths-Jones S."/>
            <person name="Gross S."/>
            <person name="Guigo R."/>
            <person name="Gustafson E.A."/>
            <person name="Haerty W."/>
            <person name="Hahn M.W."/>
            <person name="Halligan D.L."/>
            <person name="Halpern A.L."/>
            <person name="Halter G.M."/>
            <person name="Han M.V."/>
            <person name="Heger A."/>
            <person name="Hillier L."/>
            <person name="Hinrichs A.S."/>
            <person name="Holmes I."/>
            <person name="Hoskins R.A."/>
            <person name="Hubisz M.J."/>
            <person name="Hultmark D."/>
            <person name="Huntley M.A."/>
            <person name="Jaffe D.B."/>
            <person name="Jagadeeshan S."/>
            <person name="Jeck W.R."/>
            <person name="Johnson J."/>
            <person name="Jones C.D."/>
            <person name="Jordan W.C."/>
            <person name="Karpen G.H."/>
            <person name="Kataoka E."/>
            <person name="Keightley P.D."/>
            <person name="Kheradpour P."/>
            <person name="Kirkness E.F."/>
            <person name="Koerich L.B."/>
            <person name="Kristiansen K."/>
            <person name="Kudrna D."/>
            <person name="Kulathinal R.J."/>
            <person name="Kumar S."/>
            <person name="Kwok R."/>
            <person name="Lander E."/>
            <person name="Langley C.H."/>
            <person name="Lapoint R."/>
            <person name="Lazzaro B.P."/>
            <person name="Lee S.J."/>
            <person name="Levesque L."/>
            <person name="Li R."/>
            <person name="Lin C.F."/>
            <person name="Lin M.F."/>
            <person name="Lindblad-Toh K."/>
            <person name="Llopart A."/>
            <person name="Long M."/>
            <person name="Low L."/>
            <person name="Lozovsky E."/>
            <person name="Lu J."/>
            <person name="Luo M."/>
            <person name="Machado C.A."/>
            <person name="Makalowski W."/>
            <person name="Marzo M."/>
            <person name="Matsuda M."/>
            <person name="Matzkin L."/>
            <person name="McAllister B."/>
            <person name="McBride C.S."/>
            <person name="McKernan B."/>
            <person name="McKernan K."/>
            <person name="Mendez-Lago M."/>
            <person name="Minx P."/>
            <person name="Mollenhauer M.U."/>
            <person name="Montooth K."/>
            <person name="Mount S.M."/>
            <person name="Mu X."/>
            <person name="Myers E."/>
            <person name="Negre B."/>
            <person name="Newfeld S."/>
            <person name="Nielsen R."/>
            <person name="Noor M.A."/>
            <person name="O'Grady P."/>
            <person name="Pachter L."/>
            <person name="Papaceit M."/>
            <person name="Parisi M.J."/>
            <person name="Parisi M."/>
            <person name="Parts L."/>
            <person name="Pedersen J.S."/>
            <person name="Pesole G."/>
            <person name="Phillippy A.M."/>
            <person name="Ponting C.P."/>
            <person name="Pop M."/>
            <person name="Porcelli D."/>
            <person name="Powell J.R."/>
            <person name="Prohaska S."/>
            <person name="Pruitt K."/>
            <person name="Puig M."/>
            <person name="Quesneville H."/>
            <person name="Ram K.R."/>
            <person name="Rand D."/>
            <person name="Rasmussen M.D."/>
            <person name="Reed L.K."/>
            <person name="Reenan R."/>
            <person name="Reily A."/>
            <person name="Remington K.A."/>
            <person name="Rieger T.T."/>
            <person name="Ritchie M.G."/>
            <person name="Robin C."/>
            <person name="Rogers Y.H."/>
            <person name="Rohde C."/>
            <person name="Rozas J."/>
            <person name="Rubenfield M.J."/>
            <person name="Ruiz A."/>
            <person name="Russo S."/>
            <person name="Salzberg S.L."/>
            <person name="Sanchez-Gracia A."/>
            <person name="Saranga D.J."/>
            <person name="Sato H."/>
            <person name="Schaeffer S.W."/>
            <person name="Schatz M.C."/>
            <person name="Schlenke T."/>
            <person name="Schwartz R."/>
            <person name="Segarra C."/>
            <person name="Singh R.S."/>
            <person name="Sirot L."/>
            <person name="Sirota M."/>
            <person name="Sisneros N.B."/>
            <person name="Smith C.D."/>
            <person name="Smith T.F."/>
            <person name="Spieth J."/>
            <person name="Stage D.E."/>
            <person name="Stark A."/>
            <person name="Stephan W."/>
            <person name="Strausberg R.L."/>
            <person name="Strempel S."/>
            <person name="Sturgill D."/>
            <person name="Sutton G."/>
            <person name="Sutton G.G."/>
            <person name="Tao W."/>
            <person name="Teichmann S."/>
            <person name="Tobari Y.N."/>
            <person name="Tomimura Y."/>
            <person name="Tsolas J.M."/>
            <person name="Valente V.L."/>
            <person name="Venter E."/>
            <person name="Venter J.C."/>
            <person name="Vicario S."/>
            <person name="Vieira F.G."/>
            <person name="Vilella A.J."/>
            <person name="Villasante A."/>
            <person name="Walenz B."/>
            <person name="Wang J."/>
            <person name="Wasserman M."/>
            <person name="Watts T."/>
            <person name="Wilson D."/>
            <person name="Wilson R.K."/>
            <person name="Wing R.A."/>
            <person name="Wolfner M.F."/>
            <person name="Wong A."/>
            <person name="Wong G.K."/>
            <person name="Wu C.I."/>
            <person name="Wu G."/>
            <person name="Yamamoto D."/>
            <person name="Yang H.P."/>
            <person name="Yang S.P."/>
            <person name="Yorke J.A."/>
            <person name="Yoshida K."/>
            <person name="Zdobnov E."/>
            <person name="Zhang P."/>
            <person name="Zhang Y."/>
            <person name="Zimin A.V."/>
            <person name="Baldwin J."/>
            <person name="Abdouelleil A."/>
            <person name="Abdulkadir J."/>
            <person name="Abebe A."/>
            <person name="Abera B."/>
            <person name="Abreu J."/>
            <person name="Acer S.C."/>
            <person name="Aftuck L."/>
            <person name="Alexander A."/>
            <person name="An P."/>
            <person name="Anderson E."/>
            <person name="Anderson S."/>
            <person name="Arachi H."/>
            <person name="Azer M."/>
            <person name="Bachantsang P."/>
            <person name="Barry A."/>
            <person name="Bayul T."/>
            <person name="Berlin A."/>
            <person name="Bessette D."/>
            <person name="Bloom T."/>
            <person name="Blye J."/>
            <person name="Boguslavskiy L."/>
            <person name="Bonnet C."/>
            <person name="Boukhgalter B."/>
            <person name="Bourzgui I."/>
            <person name="Brown A."/>
            <person name="Cahill P."/>
            <person name="Channer S."/>
            <person name="Cheshatsang Y."/>
            <person name="Chuda L."/>
            <person name="Citroen M."/>
            <person name="Collymore A."/>
            <person name="Cooke P."/>
            <person name="Costello M."/>
            <person name="D'Aco K."/>
            <person name="Daza R."/>
            <person name="De Haan G."/>
            <person name="DeGray S."/>
            <person name="DeMaso C."/>
            <person name="Dhargay N."/>
            <person name="Dooley K."/>
            <person name="Dooley E."/>
            <person name="Doricent M."/>
            <person name="Dorje P."/>
            <person name="Dorjee K."/>
            <person name="Dupes A."/>
            <person name="Elong R."/>
            <person name="Falk J."/>
            <person name="Farina A."/>
            <person name="Faro S."/>
            <person name="Ferguson D."/>
            <person name="Fisher S."/>
            <person name="Foley C.D."/>
            <person name="Franke A."/>
            <person name="Friedrich D."/>
            <person name="Gadbois L."/>
            <person name="Gearin G."/>
            <person name="Gearin C.R."/>
            <person name="Giannoukos G."/>
            <person name="Goode T."/>
            <person name="Graham J."/>
            <person name="Grandbois E."/>
            <person name="Grewal S."/>
            <person name="Gyaltsen K."/>
            <person name="Hafez N."/>
            <person name="Hagos B."/>
            <person name="Hall J."/>
            <person name="Henson C."/>
            <person name="Hollinger A."/>
            <person name="Honan T."/>
            <person name="Huard M.D."/>
            <person name="Hughes L."/>
            <person name="Hurhula B."/>
            <person name="Husby M.E."/>
            <person name="Kamat A."/>
            <person name="Kanga B."/>
            <person name="Kashin S."/>
            <person name="Khazanovich D."/>
            <person name="Kisner P."/>
            <person name="Lance K."/>
            <person name="Lara M."/>
            <person name="Lee W."/>
            <person name="Lennon N."/>
            <person name="Letendre F."/>
            <person name="LeVine R."/>
            <person name="Lipovsky A."/>
            <person name="Liu X."/>
            <person name="Liu J."/>
            <person name="Liu S."/>
            <person name="Lokyitsang T."/>
            <person name="Lokyitsang Y."/>
            <person name="Lubonja R."/>
            <person name="Lui A."/>
            <person name="MacDonald P."/>
            <person name="Magnisalis V."/>
            <person name="Maru K."/>
            <person name="Matthews C."/>
            <person name="McCusker W."/>
            <person name="McDonough S."/>
            <person name="Mehta T."/>
            <person name="Meldrim J."/>
            <person name="Meneus L."/>
            <person name="Mihai O."/>
            <person name="Mihalev A."/>
            <person name="Mihova T."/>
            <person name="Mittelman R."/>
            <person name="Mlenga V."/>
            <person name="Montmayeur A."/>
            <person name="Mulrain L."/>
            <person name="Navidi A."/>
            <person name="Naylor J."/>
            <person name="Negash T."/>
            <person name="Nguyen T."/>
            <person name="Nguyen N."/>
            <person name="Nicol R."/>
            <person name="Norbu C."/>
            <person name="Norbu N."/>
            <person name="Novod N."/>
            <person name="O'Neill B."/>
            <person name="Osman S."/>
            <person name="Markiewicz E."/>
            <person name="Oyono O.L."/>
            <person name="Patti C."/>
            <person name="Phunkhang P."/>
            <person name="Pierre F."/>
            <person name="Priest M."/>
            <person name="Raghuraman S."/>
            <person name="Rege F."/>
            <person name="Reyes R."/>
            <person name="Rise C."/>
            <person name="Rogov P."/>
            <person name="Ross K."/>
            <person name="Ryan E."/>
            <person name="Settipalli S."/>
            <person name="Shea T."/>
            <person name="Sherpa N."/>
            <person name="Shi L."/>
            <person name="Shih D."/>
            <person name="Sparrow T."/>
            <person name="Spaulding J."/>
            <person name="Stalker J."/>
            <person name="Stange-Thomann N."/>
            <person name="Stavropoulos S."/>
            <person name="Stone C."/>
            <person name="Strader C."/>
            <person name="Tesfaye S."/>
            <person name="Thomson T."/>
            <person name="Thoulutsang Y."/>
            <person name="Thoulutsang D."/>
            <person name="Topham K."/>
            <person name="Topping I."/>
            <person name="Tsamla T."/>
            <person name="Vassiliev H."/>
            <person name="Vo A."/>
            <person name="Wangchuk T."/>
            <person name="Wangdi T."/>
            <person name="Weiand M."/>
            <person name="Wilkinson J."/>
            <person name="Wilson A."/>
            <person name="Yadav S."/>
            <person name="Young G."/>
            <person name="Yu Q."/>
            <person name="Zembek L."/>
            <person name="Zhong D."/>
            <person name="Zimmer A."/>
            <person name="Zwirko Z."/>
            <person name="Jaffe D.B."/>
            <person name="Alvarez P."/>
            <person name="Brockman W."/>
            <person name="Butler J."/>
            <person name="Chin C."/>
            <person name="Gnerre S."/>
            <person name="Grabherr M."/>
            <person name="Kleber M."/>
            <person name="Mauceli E."/>
            <person name="MacCallum I."/>
        </authorList>
    </citation>
    <scope>NUCLEOTIDE SEQUENCE [LARGE SCALE GENOMIC DNA]</scope>
    <source>
        <strain evidence="5">TSC#15010-1051.87</strain>
        <strain evidence="8">Tucson 15010-1051.87</strain>
    </source>
</reference>
<feature type="repeat" description="ANK" evidence="3">
    <location>
        <begin position="112"/>
        <end position="144"/>
    </location>
</feature>
<dbReference type="OrthoDB" id="424503at2759"/>
<feature type="repeat" description="ANK" evidence="3">
    <location>
        <begin position="178"/>
        <end position="210"/>
    </location>
</feature>
<evidence type="ECO:0000256" key="3">
    <source>
        <dbReference type="PROSITE-ProRule" id="PRU00023"/>
    </source>
</evidence>
<dbReference type="Pfam" id="PF00023">
    <property type="entry name" value="Ank"/>
    <property type="match status" value="1"/>
</dbReference>
<dbReference type="InterPro" id="IPR036770">
    <property type="entry name" value="Ankyrin_rpt-contain_sf"/>
</dbReference>
<organism evidence="5 8">
    <name type="scientific">Drosophila virilis</name>
    <name type="common">Fruit fly</name>
    <dbReference type="NCBI Taxonomy" id="7244"/>
    <lineage>
        <taxon>Eukaryota</taxon>
        <taxon>Metazoa</taxon>
        <taxon>Ecdysozoa</taxon>
        <taxon>Arthropoda</taxon>
        <taxon>Hexapoda</taxon>
        <taxon>Insecta</taxon>
        <taxon>Pterygota</taxon>
        <taxon>Neoptera</taxon>
        <taxon>Endopterygota</taxon>
        <taxon>Diptera</taxon>
        <taxon>Brachycera</taxon>
        <taxon>Muscomorpha</taxon>
        <taxon>Ephydroidea</taxon>
        <taxon>Drosophilidae</taxon>
        <taxon>Drosophila</taxon>
    </lineage>
</organism>
<proteinExistence type="predicted"/>
<evidence type="ECO:0000256" key="4">
    <source>
        <dbReference type="SAM" id="MobiDB-lite"/>
    </source>
</evidence>
<feature type="compositionally biased region" description="Basic and acidic residues" evidence="4">
    <location>
        <begin position="523"/>
        <end position="532"/>
    </location>
</feature>
<reference evidence="5" key="3">
    <citation type="submission" date="2008-06" db="EMBL/GenBank/DDBJ databases">
        <authorList>
            <consortium name="FlyBase"/>
        </authorList>
    </citation>
    <scope>NUCLEOTIDE SEQUENCE</scope>
    <source>
        <strain evidence="5">TSC#15010-1051.87</strain>
    </source>
</reference>
<feature type="compositionally biased region" description="Polar residues" evidence="4">
    <location>
        <begin position="576"/>
        <end position="595"/>
    </location>
</feature>
<evidence type="ECO:0000256" key="2">
    <source>
        <dbReference type="ARBA" id="ARBA00023043"/>
    </source>
</evidence>
<keyword evidence="8" id="KW-1185">Reference proteome</keyword>
<feature type="compositionally biased region" description="Basic and acidic residues" evidence="4">
    <location>
        <begin position="243"/>
        <end position="261"/>
    </location>
</feature>
<dbReference type="AlphaFoldDB" id="B4LPI2"/>
<dbReference type="FunCoup" id="B4LPI2">
    <property type="interactions" value="75"/>
</dbReference>
<feature type="region of interest" description="Disordered" evidence="4">
    <location>
        <begin position="523"/>
        <end position="550"/>
    </location>
</feature>
<dbReference type="PROSITE" id="PS50297">
    <property type="entry name" value="ANK_REP_REGION"/>
    <property type="match status" value="4"/>
</dbReference>
<dbReference type="eggNOG" id="KOG0504">
    <property type="taxonomic scope" value="Eukaryota"/>
</dbReference>
<feature type="region of interest" description="Disordered" evidence="4">
    <location>
        <begin position="455"/>
        <end position="475"/>
    </location>
</feature>
<keyword evidence="2 3" id="KW-0040">ANK repeat</keyword>
<dbReference type="HOGENOM" id="CLU_309560_0_0_1"/>
<dbReference type="KEGG" id="dvi:6626407"/>
<evidence type="ECO:0000313" key="7">
    <source>
        <dbReference type="EMBL" id="KRF79872.1"/>
    </source>
</evidence>
<dbReference type="STRING" id="7244.B4LPI2"/>
<dbReference type="OMA" id="PDYHKYY"/>